<reference evidence="2 3" key="1">
    <citation type="journal article" date="2024" name="bioRxiv">
        <title>A reference genome for Trichogramma kaykai: A tiny desert-dwelling parasitoid wasp with competing sex-ratio distorters.</title>
        <authorList>
            <person name="Culotta J."/>
            <person name="Lindsey A.R."/>
        </authorList>
    </citation>
    <scope>NUCLEOTIDE SEQUENCE [LARGE SCALE GENOMIC DNA]</scope>
    <source>
        <strain evidence="2 3">KSX58</strain>
    </source>
</reference>
<keyword evidence="3" id="KW-1185">Reference proteome</keyword>
<dbReference type="Proteomes" id="UP001627154">
    <property type="component" value="Unassembled WGS sequence"/>
</dbReference>
<evidence type="ECO:0000313" key="3">
    <source>
        <dbReference type="Proteomes" id="UP001627154"/>
    </source>
</evidence>
<protein>
    <recommendedName>
        <fullName evidence="4">Secreted protein</fullName>
    </recommendedName>
</protein>
<keyword evidence="1" id="KW-0732">Signal</keyword>
<evidence type="ECO:0000256" key="1">
    <source>
        <dbReference type="SAM" id="SignalP"/>
    </source>
</evidence>
<feature type="chain" id="PRO_5044810039" description="Secreted protein" evidence="1">
    <location>
        <begin position="29"/>
        <end position="76"/>
    </location>
</feature>
<organism evidence="2 3">
    <name type="scientific">Trichogramma kaykai</name>
    <dbReference type="NCBI Taxonomy" id="54128"/>
    <lineage>
        <taxon>Eukaryota</taxon>
        <taxon>Metazoa</taxon>
        <taxon>Ecdysozoa</taxon>
        <taxon>Arthropoda</taxon>
        <taxon>Hexapoda</taxon>
        <taxon>Insecta</taxon>
        <taxon>Pterygota</taxon>
        <taxon>Neoptera</taxon>
        <taxon>Endopterygota</taxon>
        <taxon>Hymenoptera</taxon>
        <taxon>Apocrita</taxon>
        <taxon>Proctotrupomorpha</taxon>
        <taxon>Chalcidoidea</taxon>
        <taxon>Trichogrammatidae</taxon>
        <taxon>Trichogramma</taxon>
    </lineage>
</organism>
<proteinExistence type="predicted"/>
<dbReference type="EMBL" id="JBJJXI010000014">
    <property type="protein sequence ID" value="KAL3407205.1"/>
    <property type="molecule type" value="Genomic_DNA"/>
</dbReference>
<accession>A0ABD2XPC2</accession>
<dbReference type="PROSITE" id="PS51257">
    <property type="entry name" value="PROKAR_LIPOPROTEIN"/>
    <property type="match status" value="1"/>
</dbReference>
<feature type="signal peptide" evidence="1">
    <location>
        <begin position="1"/>
        <end position="28"/>
    </location>
</feature>
<evidence type="ECO:0008006" key="4">
    <source>
        <dbReference type="Google" id="ProtNLM"/>
    </source>
</evidence>
<comment type="caution">
    <text evidence="2">The sequence shown here is derived from an EMBL/GenBank/DDBJ whole genome shotgun (WGS) entry which is preliminary data.</text>
</comment>
<name>A0ABD2XPC2_9HYME</name>
<evidence type="ECO:0000313" key="2">
    <source>
        <dbReference type="EMBL" id="KAL3407205.1"/>
    </source>
</evidence>
<gene>
    <name evidence="2" type="ORF">TKK_000674</name>
</gene>
<dbReference type="AlphaFoldDB" id="A0ABD2XPC2"/>
<sequence length="76" mass="8358">MTSSVRVVAARKNLALLLLLLYACRARAQASFALVRINERSCGRTRESRAPRVELIVVRFLAVVAPSHQLLRGGGQ</sequence>